<feature type="transmembrane region" description="Helical" evidence="12">
    <location>
        <begin position="530"/>
        <end position="555"/>
    </location>
</feature>
<comment type="caution">
    <text evidence="14">The sequence shown here is derived from an EMBL/GenBank/DDBJ whole genome shotgun (WGS) entry which is preliminary data.</text>
</comment>
<feature type="transmembrane region" description="Helical" evidence="12">
    <location>
        <begin position="376"/>
        <end position="398"/>
    </location>
</feature>
<dbReference type="NCBIfam" id="NF003962">
    <property type="entry name" value="PRK05454.2-5"/>
    <property type="match status" value="1"/>
</dbReference>
<evidence type="ECO:0000259" key="13">
    <source>
        <dbReference type="Pfam" id="PF13632"/>
    </source>
</evidence>
<dbReference type="InterPro" id="IPR001173">
    <property type="entry name" value="Glyco_trans_2-like"/>
</dbReference>
<protein>
    <recommendedName>
        <fullName evidence="4">Glucans biosynthesis glucosyltransferase H</fullName>
    </recommendedName>
</protein>
<feature type="transmembrane region" description="Helical" evidence="12">
    <location>
        <begin position="445"/>
        <end position="469"/>
    </location>
</feature>
<keyword evidence="5" id="KW-1003">Cell membrane</keyword>
<dbReference type="AlphaFoldDB" id="A0A8B2NXM2"/>
<evidence type="ECO:0000313" key="15">
    <source>
        <dbReference type="Proteomes" id="UP000249590"/>
    </source>
</evidence>
<evidence type="ECO:0000256" key="10">
    <source>
        <dbReference type="ARBA" id="ARBA00022989"/>
    </source>
</evidence>
<feature type="transmembrane region" description="Helical" evidence="12">
    <location>
        <begin position="489"/>
        <end position="518"/>
    </location>
</feature>
<evidence type="ECO:0000256" key="3">
    <source>
        <dbReference type="ARBA" id="ARBA00009337"/>
    </source>
</evidence>
<dbReference type="CDD" id="cd04191">
    <property type="entry name" value="Glucan_BSP_MdoH"/>
    <property type="match status" value="1"/>
</dbReference>
<reference evidence="14 15" key="1">
    <citation type="submission" date="2018-05" db="EMBL/GenBank/DDBJ databases">
        <title>Acuticoccus sediminis sp. nov., isolated from deep-sea sediment of Indian Ocean.</title>
        <authorList>
            <person name="Liu X."/>
            <person name="Lai Q."/>
            <person name="Du Y."/>
            <person name="Sun F."/>
            <person name="Zhang X."/>
            <person name="Wang S."/>
            <person name="Shao Z."/>
        </authorList>
    </citation>
    <scope>NUCLEOTIDE SEQUENCE [LARGE SCALE GENOMIC DNA]</scope>
    <source>
        <strain evidence="14 15">PTG4-2</strain>
    </source>
</reference>
<keyword evidence="8 14" id="KW-0808">Transferase</keyword>
<evidence type="ECO:0000256" key="2">
    <source>
        <dbReference type="ARBA" id="ARBA00005001"/>
    </source>
</evidence>
<accession>A0A8B2NXM2</accession>
<feature type="transmembrane region" description="Helical" evidence="12">
    <location>
        <begin position="83"/>
        <end position="105"/>
    </location>
</feature>
<keyword evidence="6" id="KW-0997">Cell inner membrane</keyword>
<dbReference type="GO" id="GO:0016758">
    <property type="term" value="F:hexosyltransferase activity"/>
    <property type="evidence" value="ECO:0007669"/>
    <property type="project" value="TreeGrafter"/>
</dbReference>
<proteinExistence type="inferred from homology"/>
<dbReference type="Gene3D" id="3.90.550.10">
    <property type="entry name" value="Spore Coat Polysaccharide Biosynthesis Protein SpsA, Chain A"/>
    <property type="match status" value="1"/>
</dbReference>
<evidence type="ECO:0000256" key="5">
    <source>
        <dbReference type="ARBA" id="ARBA00022475"/>
    </source>
</evidence>
<dbReference type="SUPFAM" id="SSF53448">
    <property type="entry name" value="Nucleotide-diphospho-sugar transferases"/>
    <property type="match status" value="1"/>
</dbReference>
<gene>
    <name evidence="14" type="ORF">DLJ53_06595</name>
</gene>
<dbReference type="PANTHER" id="PTHR43867">
    <property type="entry name" value="CELLULOSE SYNTHASE CATALYTIC SUBUNIT A [UDP-FORMING]"/>
    <property type="match status" value="1"/>
</dbReference>
<comment type="pathway">
    <text evidence="2">Glycan metabolism; osmoregulated periplasmic glucan (OPG) biosynthesis.</text>
</comment>
<comment type="subcellular location">
    <subcellularLocation>
        <location evidence="1">Cell inner membrane</location>
        <topology evidence="1">Multi-pass membrane protein</topology>
    </subcellularLocation>
</comment>
<feature type="domain" description="Glycosyltransferase 2-like" evidence="13">
    <location>
        <begin position="221"/>
        <end position="415"/>
    </location>
</feature>
<feature type="transmembrane region" description="Helical" evidence="12">
    <location>
        <begin position="567"/>
        <end position="587"/>
    </location>
</feature>
<keyword evidence="9 12" id="KW-0812">Transmembrane</keyword>
<feature type="transmembrane region" description="Helical" evidence="12">
    <location>
        <begin position="48"/>
        <end position="71"/>
    </location>
</feature>
<dbReference type="NCBIfam" id="NF003958">
    <property type="entry name" value="PRK05454.2-1"/>
    <property type="match status" value="1"/>
</dbReference>
<evidence type="ECO:0000256" key="4">
    <source>
        <dbReference type="ARBA" id="ARBA00020585"/>
    </source>
</evidence>
<dbReference type="Pfam" id="PF13632">
    <property type="entry name" value="Glyco_trans_2_3"/>
    <property type="match status" value="1"/>
</dbReference>
<feature type="transmembrane region" description="Helical" evidence="12">
    <location>
        <begin position="404"/>
        <end position="424"/>
    </location>
</feature>
<evidence type="ECO:0000256" key="7">
    <source>
        <dbReference type="ARBA" id="ARBA00022676"/>
    </source>
</evidence>
<comment type="similarity">
    <text evidence="3">Belongs to the glycosyltransferase 2 family. OpgH subfamily.</text>
</comment>
<keyword evidence="15" id="KW-1185">Reference proteome</keyword>
<keyword evidence="7" id="KW-0328">Glycosyltransferase</keyword>
<dbReference type="EMBL" id="QHHQ01000001">
    <property type="protein sequence ID" value="RAI04113.1"/>
    <property type="molecule type" value="Genomic_DNA"/>
</dbReference>
<dbReference type="InterPro" id="IPR050321">
    <property type="entry name" value="Glycosyltr_2/OpgH_subfam"/>
</dbReference>
<dbReference type="InterPro" id="IPR029044">
    <property type="entry name" value="Nucleotide-diphossugar_trans"/>
</dbReference>
<keyword evidence="10 12" id="KW-1133">Transmembrane helix</keyword>
<dbReference type="GO" id="GO:0005886">
    <property type="term" value="C:plasma membrane"/>
    <property type="evidence" value="ECO:0007669"/>
    <property type="project" value="UniProtKB-SubCell"/>
</dbReference>
<evidence type="ECO:0000256" key="1">
    <source>
        <dbReference type="ARBA" id="ARBA00004429"/>
    </source>
</evidence>
<organism evidence="14 15">
    <name type="scientific">Acuticoccus sediminis</name>
    <dbReference type="NCBI Taxonomy" id="2184697"/>
    <lineage>
        <taxon>Bacteria</taxon>
        <taxon>Pseudomonadati</taxon>
        <taxon>Pseudomonadota</taxon>
        <taxon>Alphaproteobacteria</taxon>
        <taxon>Hyphomicrobiales</taxon>
        <taxon>Amorphaceae</taxon>
        <taxon>Acuticoccus</taxon>
    </lineage>
</organism>
<dbReference type="Proteomes" id="UP000249590">
    <property type="component" value="Unassembled WGS sequence"/>
</dbReference>
<evidence type="ECO:0000256" key="9">
    <source>
        <dbReference type="ARBA" id="ARBA00022692"/>
    </source>
</evidence>
<keyword evidence="11 12" id="KW-0472">Membrane</keyword>
<evidence type="ECO:0000256" key="11">
    <source>
        <dbReference type="ARBA" id="ARBA00023136"/>
    </source>
</evidence>
<evidence type="ECO:0000313" key="14">
    <source>
        <dbReference type="EMBL" id="RAI04113.1"/>
    </source>
</evidence>
<dbReference type="PANTHER" id="PTHR43867:SF5">
    <property type="entry name" value="GLUCANS BIOSYNTHESIS GLUCOSYLTRANSFERASE H"/>
    <property type="match status" value="1"/>
</dbReference>
<evidence type="ECO:0000256" key="8">
    <source>
        <dbReference type="ARBA" id="ARBA00022679"/>
    </source>
</evidence>
<dbReference type="RefSeq" id="WP_111343318.1">
    <property type="nucleotide sequence ID" value="NZ_QHHQ01000001.1"/>
</dbReference>
<name>A0A8B2NXM2_9HYPH</name>
<evidence type="ECO:0000256" key="6">
    <source>
        <dbReference type="ARBA" id="ARBA00022519"/>
    </source>
</evidence>
<evidence type="ECO:0000256" key="12">
    <source>
        <dbReference type="SAM" id="Phobius"/>
    </source>
</evidence>
<sequence length="710" mass="76796">MALPMDTLGPIQRLNSTPAEAPLAMPEQSFQRRGFPAHHATRPSLRTIAARATLVIVTLSLAVFGVSEMYAVAKVGGMAALEWVLLIAFTAAFGWIAFSAANALAGVFSPRGRNEDIDAPGGLTAIVMPVYNEDPRDTFSAIAAMVNDLPKQLRTSFEVFVISDTTNPETWIAEERALAILRAKCGPTRVWYRRRRDNAHRKAGNVADFVRRWGGRYEHMVMLDADSLMTGMCLAKLRAAMIADPRAGIIQTCPSLIGGATPFARAQQFANTVTGPVVSHGIAAWQGEDGNYWGHNAIIRMTAFASAAGLPSLPGKPPFGGSILSHDFVEAALIRRAGWTVTMRADITGSYEGAPTDLFGVIKRDRRWAQGNLQHARLIGAAGLAFCSRLHFAIGILAYVMSPVWLFLLLTGVALSVQATLIRPEYFPSNFALFPTWPAFDADRMVTLFIISLVVLLLPKMIAMVNALFDRDLRRGCGGPVGVVGSTFLELLISTLIAPIMMIAQTGIVMSILLGRAVGWLPQARKGASVSWLAATHFHLVHMACGLVLGAIALIHSPTLAAWMSPTLFALILAVPISKGCGSFWLGRKLRRAHMMLTPQESRPPEVLRMARREAHAFPASLPRDALITLAEDPMLCDAHLGSLEPELRGRGSFDPTRALAAAKLGEAQSLEELASWLAPSERMLVLSDTNLLDRALQLAKARAINAKAA</sequence>